<accession>A0ABP5DYM9</accession>
<name>A0ABP5DYM9_9MICO</name>
<dbReference type="EMBL" id="BAAAPU010000009">
    <property type="protein sequence ID" value="GAA1988349.1"/>
    <property type="molecule type" value="Genomic_DNA"/>
</dbReference>
<evidence type="ECO:0000313" key="1">
    <source>
        <dbReference type="EMBL" id="GAA1988349.1"/>
    </source>
</evidence>
<protein>
    <submittedName>
        <fullName evidence="1">Uncharacterized protein</fullName>
    </submittedName>
</protein>
<reference evidence="2" key="1">
    <citation type="journal article" date="2019" name="Int. J. Syst. Evol. Microbiol.">
        <title>The Global Catalogue of Microorganisms (GCM) 10K type strain sequencing project: providing services to taxonomists for standard genome sequencing and annotation.</title>
        <authorList>
            <consortium name="The Broad Institute Genomics Platform"/>
            <consortium name="The Broad Institute Genome Sequencing Center for Infectious Disease"/>
            <person name="Wu L."/>
            <person name="Ma J."/>
        </authorList>
    </citation>
    <scope>NUCLEOTIDE SEQUENCE [LARGE SCALE GENOMIC DNA]</scope>
    <source>
        <strain evidence="2">JCM 15628</strain>
    </source>
</reference>
<evidence type="ECO:0000313" key="2">
    <source>
        <dbReference type="Proteomes" id="UP001500013"/>
    </source>
</evidence>
<dbReference type="Proteomes" id="UP001500013">
    <property type="component" value="Unassembled WGS sequence"/>
</dbReference>
<keyword evidence="2" id="KW-1185">Reference proteome</keyword>
<gene>
    <name evidence="1" type="ORF">GCM10009817_32400</name>
</gene>
<organism evidence="1 2">
    <name type="scientific">Terrabacter lapilli</name>
    <dbReference type="NCBI Taxonomy" id="436231"/>
    <lineage>
        <taxon>Bacteria</taxon>
        <taxon>Bacillati</taxon>
        <taxon>Actinomycetota</taxon>
        <taxon>Actinomycetes</taxon>
        <taxon>Micrococcales</taxon>
        <taxon>Intrasporangiaceae</taxon>
        <taxon>Terrabacter</taxon>
    </lineage>
</organism>
<sequence>MTPTEPKRSIVEELLVSTIYDWIDLGYVRSTVRDLTGAQPPELHAATMKVVGALIADGLVAAGDVTDGAFQEWDCTRDEAIARIDQEWRAASDPELWPFQVAALAPTQDGFRVIAGVMAREGEDDSWRRRLAQGSLAQAQRPDSSPGPT</sequence>
<comment type="caution">
    <text evidence="1">The sequence shown here is derived from an EMBL/GenBank/DDBJ whole genome shotgun (WGS) entry which is preliminary data.</text>
</comment>
<proteinExistence type="predicted"/>